<dbReference type="GO" id="GO:0016747">
    <property type="term" value="F:acyltransferase activity, transferring groups other than amino-acyl groups"/>
    <property type="evidence" value="ECO:0007669"/>
    <property type="project" value="InterPro"/>
</dbReference>
<dbReference type="EMBL" id="VBAI01000122">
    <property type="protein sequence ID" value="TMJ10265.1"/>
    <property type="molecule type" value="Genomic_DNA"/>
</dbReference>
<dbReference type="PANTHER" id="PTHR41700:SF1">
    <property type="entry name" value="N-ACETYLTRANSFERASE DOMAIN-CONTAINING PROTEIN"/>
    <property type="match status" value="1"/>
</dbReference>
<sequence>MAVTVRSITDAGGFHAVEELQRAVWSMPDLEVVPLHQLRAAVSAGGVLLGAFDERGTLVGFCYGFIGLRDGDLLFYSHMAGVRPGLQDRDIGFLLKRAQRQAALDRGLDRMVWTFDPLQSLNASFNLRKLGVTASRYYVDYYGEMPDAINRGVPSDRLEVDWWLRDPAVEARLTGDASPRSWPDAPAALVGIRRGDTLAPDIAPDLDQPVVRVEVPTTFGDIKTRAPELALSWRMASREVFQHYFAIGYQAVDFASARDEAIGSYILRRTGTRPLARAPAPAAG</sequence>
<dbReference type="PROSITE" id="PS51186">
    <property type="entry name" value="GNAT"/>
    <property type="match status" value="1"/>
</dbReference>
<gene>
    <name evidence="2" type="ORF">E6G98_07815</name>
</gene>
<dbReference type="PANTHER" id="PTHR41700">
    <property type="entry name" value="GCN5-RELATED N-ACETYLTRANSFERASE"/>
    <property type="match status" value="1"/>
</dbReference>
<accession>A0A537LQH3</accession>
<dbReference type="InterPro" id="IPR016181">
    <property type="entry name" value="Acyl_CoA_acyltransferase"/>
</dbReference>
<evidence type="ECO:0000259" key="1">
    <source>
        <dbReference type="PROSITE" id="PS51186"/>
    </source>
</evidence>
<dbReference type="Proteomes" id="UP000315217">
    <property type="component" value="Unassembled WGS sequence"/>
</dbReference>
<dbReference type="SUPFAM" id="SSF55729">
    <property type="entry name" value="Acyl-CoA N-acyltransferases (Nat)"/>
    <property type="match status" value="1"/>
</dbReference>
<organism evidence="2 3">
    <name type="scientific">Candidatus Segetimicrobium genomatis</name>
    <dbReference type="NCBI Taxonomy" id="2569760"/>
    <lineage>
        <taxon>Bacteria</taxon>
        <taxon>Bacillati</taxon>
        <taxon>Candidatus Sysuimicrobiota</taxon>
        <taxon>Candidatus Sysuimicrobiia</taxon>
        <taxon>Candidatus Sysuimicrobiales</taxon>
        <taxon>Candidatus Segetimicrobiaceae</taxon>
        <taxon>Candidatus Segetimicrobium</taxon>
    </lineage>
</organism>
<dbReference type="AlphaFoldDB" id="A0A537LQH3"/>
<evidence type="ECO:0000313" key="3">
    <source>
        <dbReference type="Proteomes" id="UP000315217"/>
    </source>
</evidence>
<dbReference type="InterPro" id="IPR000182">
    <property type="entry name" value="GNAT_dom"/>
</dbReference>
<proteinExistence type="predicted"/>
<protein>
    <recommendedName>
        <fullName evidence="1">N-acetyltransferase domain-containing protein</fullName>
    </recommendedName>
</protein>
<dbReference type="Gene3D" id="3.40.630.30">
    <property type="match status" value="1"/>
</dbReference>
<evidence type="ECO:0000313" key="2">
    <source>
        <dbReference type="EMBL" id="TMJ10265.1"/>
    </source>
</evidence>
<feature type="domain" description="N-acetyltransferase" evidence="1">
    <location>
        <begin position="3"/>
        <end position="150"/>
    </location>
</feature>
<name>A0A537LQH3_9BACT</name>
<comment type="caution">
    <text evidence="2">The sequence shown here is derived from an EMBL/GenBank/DDBJ whole genome shotgun (WGS) entry which is preliminary data.</text>
</comment>
<reference evidence="2 3" key="1">
    <citation type="journal article" date="2019" name="Nat. Microbiol.">
        <title>Mediterranean grassland soil C-N compound turnover is dependent on rainfall and depth, and is mediated by genomically divergent microorganisms.</title>
        <authorList>
            <person name="Diamond S."/>
            <person name="Andeer P.F."/>
            <person name="Li Z."/>
            <person name="Crits-Christoph A."/>
            <person name="Burstein D."/>
            <person name="Anantharaman K."/>
            <person name="Lane K.R."/>
            <person name="Thomas B.C."/>
            <person name="Pan C."/>
            <person name="Northen T.R."/>
            <person name="Banfield J.F."/>
        </authorList>
    </citation>
    <scope>NUCLEOTIDE SEQUENCE [LARGE SCALE GENOMIC DNA]</scope>
    <source>
        <strain evidence="2">NP_1</strain>
    </source>
</reference>
<dbReference type="InterPro" id="IPR038764">
    <property type="entry name" value="GNAT_N_AcTrfase_prd"/>
</dbReference>